<accession>A0ABT8KH73</accession>
<sequence>MSILFQHNINPTIKIIGSIIFCSTIIFLGCDTKKKDQQTQNMESASEASPSIDLKNRMIGKWVNVSLHVHMNSYNNSETDSTMLAEEGQWENILKIKPIETTYLENGTFRSVYIGLNDSIVGETSGQWEINEDSLILTIDGIRIAYKTELNNNRTTFTGFLDFDSDGQSDDLYSGIQEKVE</sequence>
<dbReference type="EMBL" id="JAUJEA010000001">
    <property type="protein sequence ID" value="MDN5200065.1"/>
    <property type="molecule type" value="Genomic_DNA"/>
</dbReference>
<name>A0ABT8KH73_9BACT</name>
<evidence type="ECO:0000313" key="1">
    <source>
        <dbReference type="EMBL" id="MDN5200065.1"/>
    </source>
</evidence>
<dbReference type="Proteomes" id="UP001172082">
    <property type="component" value="Unassembled WGS sequence"/>
</dbReference>
<dbReference type="RefSeq" id="WP_346750092.1">
    <property type="nucleotide sequence ID" value="NZ_JAUJEA010000001.1"/>
</dbReference>
<reference evidence="1" key="1">
    <citation type="submission" date="2023-06" db="EMBL/GenBank/DDBJ databases">
        <title>Genomic of Parafulvivirga corallium.</title>
        <authorList>
            <person name="Wang G."/>
        </authorList>
    </citation>
    <scope>NUCLEOTIDE SEQUENCE</scope>
    <source>
        <strain evidence="1">BMA10</strain>
    </source>
</reference>
<organism evidence="1 2">
    <name type="scientific">Splendidivirga corallicola</name>
    <dbReference type="NCBI Taxonomy" id="3051826"/>
    <lineage>
        <taxon>Bacteria</taxon>
        <taxon>Pseudomonadati</taxon>
        <taxon>Bacteroidota</taxon>
        <taxon>Cytophagia</taxon>
        <taxon>Cytophagales</taxon>
        <taxon>Splendidivirgaceae</taxon>
        <taxon>Splendidivirga</taxon>
    </lineage>
</organism>
<comment type="caution">
    <text evidence="1">The sequence shown here is derived from an EMBL/GenBank/DDBJ whole genome shotgun (WGS) entry which is preliminary data.</text>
</comment>
<keyword evidence="2" id="KW-1185">Reference proteome</keyword>
<evidence type="ECO:0000313" key="2">
    <source>
        <dbReference type="Proteomes" id="UP001172082"/>
    </source>
</evidence>
<protein>
    <recommendedName>
        <fullName evidence="3">Lipocalin-like domain-containing protein</fullName>
    </recommendedName>
</protein>
<evidence type="ECO:0008006" key="3">
    <source>
        <dbReference type="Google" id="ProtNLM"/>
    </source>
</evidence>
<gene>
    <name evidence="1" type="ORF">QQ008_01800</name>
</gene>
<proteinExistence type="predicted"/>